<feature type="transmembrane region" description="Helical" evidence="1">
    <location>
        <begin position="144"/>
        <end position="165"/>
    </location>
</feature>
<protein>
    <recommendedName>
        <fullName evidence="4">Rod shape-determining protein MreD</fullName>
    </recommendedName>
</protein>
<gene>
    <name evidence="2" type="ORF">IAC08_04575</name>
</gene>
<feature type="transmembrane region" description="Helical" evidence="1">
    <location>
        <begin position="6"/>
        <end position="26"/>
    </location>
</feature>
<dbReference type="EMBL" id="JADIMK010000045">
    <property type="protein sequence ID" value="MBO8455659.1"/>
    <property type="molecule type" value="Genomic_DNA"/>
</dbReference>
<proteinExistence type="predicted"/>
<dbReference type="AlphaFoldDB" id="A0A9D9N035"/>
<keyword evidence="1" id="KW-0812">Transmembrane</keyword>
<organism evidence="2 3">
    <name type="scientific">Candidatus Cryptobacteroides intestinigallinarum</name>
    <dbReference type="NCBI Taxonomy" id="2840767"/>
    <lineage>
        <taxon>Bacteria</taxon>
        <taxon>Pseudomonadati</taxon>
        <taxon>Bacteroidota</taxon>
        <taxon>Bacteroidia</taxon>
        <taxon>Bacteroidales</taxon>
        <taxon>Candidatus Cryptobacteroides</taxon>
    </lineage>
</organism>
<evidence type="ECO:0000313" key="2">
    <source>
        <dbReference type="EMBL" id="MBO8455659.1"/>
    </source>
</evidence>
<evidence type="ECO:0000313" key="3">
    <source>
        <dbReference type="Proteomes" id="UP000823617"/>
    </source>
</evidence>
<keyword evidence="1" id="KW-1133">Transmembrane helix</keyword>
<feature type="transmembrane region" description="Helical" evidence="1">
    <location>
        <begin position="114"/>
        <end position="132"/>
    </location>
</feature>
<name>A0A9D9N035_9BACT</name>
<reference evidence="2" key="2">
    <citation type="journal article" date="2021" name="PeerJ">
        <title>Extensive microbial diversity within the chicken gut microbiome revealed by metagenomics and culture.</title>
        <authorList>
            <person name="Gilroy R."/>
            <person name="Ravi A."/>
            <person name="Getino M."/>
            <person name="Pursley I."/>
            <person name="Horton D.L."/>
            <person name="Alikhan N.F."/>
            <person name="Baker D."/>
            <person name="Gharbi K."/>
            <person name="Hall N."/>
            <person name="Watson M."/>
            <person name="Adriaenssens E.M."/>
            <person name="Foster-Nyarko E."/>
            <person name="Jarju S."/>
            <person name="Secka A."/>
            <person name="Antonio M."/>
            <person name="Oren A."/>
            <person name="Chaudhuri R.R."/>
            <person name="La Ragione R."/>
            <person name="Hildebrand F."/>
            <person name="Pallen M.J."/>
        </authorList>
    </citation>
    <scope>NUCLEOTIDE SEQUENCE</scope>
    <source>
        <strain evidence="2">B1-3475</strain>
    </source>
</reference>
<sequence length="171" mass="18452">MKIAQHFGLVYCMLAIAQIIIGNCFYFSSYVSLSILPVMILCIPLNISTPVAMVIAFATGLATDFLSEGLLGLNALAAVPVALIRTQVIRLVFGEELIERQESFSFRKFGAIKISLAILIVQTVFLAVYILADGAGTRPLWFNAARFAASLAAGYVLSMVVAGVMTPDENR</sequence>
<reference evidence="2" key="1">
    <citation type="submission" date="2020-10" db="EMBL/GenBank/DDBJ databases">
        <authorList>
            <person name="Gilroy R."/>
        </authorList>
    </citation>
    <scope>NUCLEOTIDE SEQUENCE</scope>
    <source>
        <strain evidence="2">B1-3475</strain>
    </source>
</reference>
<keyword evidence="1" id="KW-0472">Membrane</keyword>
<comment type="caution">
    <text evidence="2">The sequence shown here is derived from an EMBL/GenBank/DDBJ whole genome shotgun (WGS) entry which is preliminary data.</text>
</comment>
<evidence type="ECO:0008006" key="4">
    <source>
        <dbReference type="Google" id="ProtNLM"/>
    </source>
</evidence>
<dbReference type="Proteomes" id="UP000823617">
    <property type="component" value="Unassembled WGS sequence"/>
</dbReference>
<feature type="transmembrane region" description="Helical" evidence="1">
    <location>
        <begin position="38"/>
        <end position="58"/>
    </location>
</feature>
<feature type="transmembrane region" description="Helical" evidence="1">
    <location>
        <begin position="70"/>
        <end position="93"/>
    </location>
</feature>
<accession>A0A9D9N035</accession>
<evidence type="ECO:0000256" key="1">
    <source>
        <dbReference type="SAM" id="Phobius"/>
    </source>
</evidence>